<dbReference type="STRING" id="1231336.L248_0939"/>
<feature type="transmembrane region" description="Helical" evidence="1">
    <location>
        <begin position="6"/>
        <end position="23"/>
    </location>
</feature>
<gene>
    <name evidence="2" type="ORF">L248_0939</name>
</gene>
<sequence length="100" mass="11885">MNHSLPLIIVNGIFLVIIFVVYFRQRRQHPEAPASRTPWYAWLVVYLLGAGLIFWPYDHTSFQNYITYSLTWRLAFLAALTVLFGIGYLINRLFHHLFHF</sequence>
<proteinExistence type="predicted"/>
<evidence type="ECO:0000313" key="3">
    <source>
        <dbReference type="Proteomes" id="UP000030647"/>
    </source>
</evidence>
<keyword evidence="3" id="KW-1185">Reference proteome</keyword>
<feature type="transmembrane region" description="Helical" evidence="1">
    <location>
        <begin position="69"/>
        <end position="90"/>
    </location>
</feature>
<name>U4TSD7_9LACO</name>
<keyword evidence="1" id="KW-0812">Transmembrane</keyword>
<dbReference type="RefSeq" id="WP_022530271.1">
    <property type="nucleotide sequence ID" value="NZ_KI271598.1"/>
</dbReference>
<dbReference type="HOGENOM" id="CLU_2302346_0_0_9"/>
<keyword evidence="1" id="KW-0472">Membrane</keyword>
<feature type="transmembrane region" description="Helical" evidence="1">
    <location>
        <begin position="39"/>
        <end position="57"/>
    </location>
</feature>
<reference evidence="3" key="1">
    <citation type="journal article" date="2013" name="Genome Announc.">
        <title>Whole-Genome Sequencing of Lactobacillus shenzhenensis Strain LY-73T.</title>
        <authorList>
            <person name="Lin Z."/>
            <person name="Liu Z."/>
            <person name="Yang R."/>
            <person name="Zou Y."/>
            <person name="Wan D."/>
            <person name="Chen J."/>
            <person name="Guo M."/>
            <person name="Zhao J."/>
            <person name="Fang C."/>
            <person name="Yang R."/>
            <person name="Liu F."/>
        </authorList>
    </citation>
    <scope>NUCLEOTIDE SEQUENCE [LARGE SCALE GENOMIC DNA]</scope>
    <source>
        <strain evidence="3">LY-73</strain>
    </source>
</reference>
<keyword evidence="1" id="KW-1133">Transmembrane helix</keyword>
<dbReference type="AlphaFoldDB" id="U4TSD7"/>
<evidence type="ECO:0000256" key="1">
    <source>
        <dbReference type="SAM" id="Phobius"/>
    </source>
</evidence>
<protein>
    <submittedName>
        <fullName evidence="2">Uncharacterized protein</fullName>
    </submittedName>
</protein>
<accession>U4TSD7</accession>
<dbReference type="EMBL" id="KI271598">
    <property type="protein sequence ID" value="ERL64397.1"/>
    <property type="molecule type" value="Genomic_DNA"/>
</dbReference>
<dbReference type="Proteomes" id="UP000030647">
    <property type="component" value="Unassembled WGS sequence"/>
</dbReference>
<evidence type="ECO:0000313" key="2">
    <source>
        <dbReference type="EMBL" id="ERL64397.1"/>
    </source>
</evidence>
<organism evidence="2 3">
    <name type="scientific">Schleiferilactobacillus shenzhenensis LY-73</name>
    <dbReference type="NCBI Taxonomy" id="1231336"/>
    <lineage>
        <taxon>Bacteria</taxon>
        <taxon>Bacillati</taxon>
        <taxon>Bacillota</taxon>
        <taxon>Bacilli</taxon>
        <taxon>Lactobacillales</taxon>
        <taxon>Lactobacillaceae</taxon>
        <taxon>Schleiferilactobacillus</taxon>
    </lineage>
</organism>